<organism evidence="6 7">
    <name type="scientific">Azotobacter chroococcum NCIMB 8003</name>
    <dbReference type="NCBI Taxonomy" id="1328314"/>
    <lineage>
        <taxon>Bacteria</taxon>
        <taxon>Pseudomonadati</taxon>
        <taxon>Pseudomonadota</taxon>
        <taxon>Gammaproteobacteria</taxon>
        <taxon>Pseudomonadales</taxon>
        <taxon>Pseudomonadaceae</taxon>
        <taxon>Azotobacter</taxon>
    </lineage>
</organism>
<dbReference type="RefSeq" id="WP_039803576.1">
    <property type="nucleotide sequence ID" value="NZ_CP010415.1"/>
</dbReference>
<dbReference type="GO" id="GO:0046306">
    <property type="term" value="P:alkanesulfonate catabolic process"/>
    <property type="evidence" value="ECO:0007669"/>
    <property type="project" value="TreeGrafter"/>
</dbReference>
<evidence type="ECO:0000313" key="6">
    <source>
        <dbReference type="EMBL" id="AJE21175.1"/>
    </source>
</evidence>
<dbReference type="Gene3D" id="3.20.20.30">
    <property type="entry name" value="Luciferase-like domain"/>
    <property type="match status" value="1"/>
</dbReference>
<accession>A0A0C4WNR8</accession>
<dbReference type="Pfam" id="PF00296">
    <property type="entry name" value="Bac_luciferase"/>
    <property type="match status" value="1"/>
</dbReference>
<reference evidence="6 7" key="1">
    <citation type="journal article" date="2015" name="PLoS ONE">
        <title>Azotobacter Genomes: The Genome of Azotobacter chroococcum NCIMB 8003 (ATCC 4412).</title>
        <authorList>
            <person name="Robson R.L."/>
            <person name="Jones R."/>
            <person name="Robson R.M."/>
            <person name="Schwartz A."/>
            <person name="Richardson T.H."/>
        </authorList>
    </citation>
    <scope>NUCLEOTIDE SEQUENCE [LARGE SCALE GENOMIC DNA]</scope>
    <source>
        <strain evidence="6 7">NCIMB 8003</strain>
    </source>
</reference>
<dbReference type="HOGENOM" id="CLU_027853_1_4_6"/>
<dbReference type="InterPro" id="IPR036661">
    <property type="entry name" value="Luciferase-like_sf"/>
</dbReference>
<evidence type="ECO:0000256" key="2">
    <source>
        <dbReference type="ARBA" id="ARBA00022643"/>
    </source>
</evidence>
<evidence type="ECO:0000259" key="5">
    <source>
        <dbReference type="Pfam" id="PF00296"/>
    </source>
</evidence>
<proteinExistence type="predicted"/>
<dbReference type="PANTHER" id="PTHR42847">
    <property type="entry name" value="ALKANESULFONATE MONOOXYGENASE"/>
    <property type="match status" value="1"/>
</dbReference>
<dbReference type="GO" id="GO:0008726">
    <property type="term" value="F:alkanesulfonate monooxygenase activity"/>
    <property type="evidence" value="ECO:0007669"/>
    <property type="project" value="TreeGrafter"/>
</dbReference>
<keyword evidence="2" id="KW-0288">FMN</keyword>
<evidence type="ECO:0000256" key="1">
    <source>
        <dbReference type="ARBA" id="ARBA00022630"/>
    </source>
</evidence>
<evidence type="ECO:0000256" key="3">
    <source>
        <dbReference type="ARBA" id="ARBA00023002"/>
    </source>
</evidence>
<dbReference type="CDD" id="cd01094">
    <property type="entry name" value="Alkanesulfonate_monoxygenase"/>
    <property type="match status" value="1"/>
</dbReference>
<protein>
    <submittedName>
        <fullName evidence="6">Alkanesulfonate monooxygenase</fullName>
    </submittedName>
</protein>
<dbReference type="PANTHER" id="PTHR42847:SF9">
    <property type="entry name" value="BLL6451 PROTEIN"/>
    <property type="match status" value="1"/>
</dbReference>
<feature type="domain" description="Luciferase-like" evidence="5">
    <location>
        <begin position="21"/>
        <end position="323"/>
    </location>
</feature>
<keyword evidence="1" id="KW-0285">Flavoprotein</keyword>
<dbReference type="InterPro" id="IPR011251">
    <property type="entry name" value="Luciferase-like_dom"/>
</dbReference>
<keyword evidence="7" id="KW-1185">Reference proteome</keyword>
<keyword evidence="3" id="KW-0560">Oxidoreductase</keyword>
<evidence type="ECO:0000256" key="4">
    <source>
        <dbReference type="ARBA" id="ARBA00023033"/>
    </source>
</evidence>
<gene>
    <name evidence="6" type="ORF">Achr_17180</name>
</gene>
<dbReference type="Proteomes" id="UP000068210">
    <property type="component" value="Chromosome"/>
</dbReference>
<dbReference type="EMBL" id="CP010415">
    <property type="protein sequence ID" value="AJE21175.1"/>
    <property type="molecule type" value="Genomic_DNA"/>
</dbReference>
<name>A0A0C4WNR8_9GAMM</name>
<dbReference type="AlphaFoldDB" id="A0A0C4WNR8"/>
<evidence type="ECO:0000313" key="7">
    <source>
        <dbReference type="Proteomes" id="UP000068210"/>
    </source>
</evidence>
<dbReference type="STRING" id="1328314.Achr_17180"/>
<dbReference type="SUPFAM" id="SSF51679">
    <property type="entry name" value="Bacterial luciferase-like"/>
    <property type="match status" value="1"/>
</dbReference>
<dbReference type="KEGG" id="acx:Achr_17180"/>
<sequence length="363" mass="40008">MSVQILGMIGHRLSSETIAPVGPVFDKNYIRNFAQAHENAGFDRILVGYWSDQPDGFLVTALAGLSTSRIGLLLAHRPGFVAPTLAARKLATLDQLLDGRLALNVISGGSDTEQRKDGDFLDHDRRYARTDEFLEVVRKTWTAGQPFDHKGEFYQVEQAFSAVKSEQKPHLPVYFSGASDAAIRVAGKHADVYMLWGESLQQTRELVERVRAEAARHGRDIEFSVSFRPIVAATEDAAWAKAEVILSRARARQEVARPELSLKPESIGAQRLRATVAQGERVDKRLWTGIAGLVGGGHNSTALVGTPEQVADALIDYYDLGIRNILIRGFDPLNDAVDYGRELIPLIRAKAAERDLQSSARRA</sequence>
<keyword evidence="4 6" id="KW-0503">Monooxygenase</keyword>
<dbReference type="InterPro" id="IPR050172">
    <property type="entry name" value="SsuD_RutA_monooxygenase"/>
</dbReference>